<dbReference type="InterPro" id="IPR014729">
    <property type="entry name" value="Rossmann-like_a/b/a_fold"/>
</dbReference>
<name>A0A1G6KV46_NIADE</name>
<gene>
    <name evidence="3" type="ORF">SAMN04487894_102112</name>
</gene>
<keyword evidence="4" id="KW-1185">Reference proteome</keyword>
<evidence type="ECO:0000313" key="4">
    <source>
        <dbReference type="Proteomes" id="UP000198757"/>
    </source>
</evidence>
<dbReference type="OrthoDB" id="9788959at2"/>
<dbReference type="Pfam" id="PF00582">
    <property type="entry name" value="Usp"/>
    <property type="match status" value="1"/>
</dbReference>
<reference evidence="4" key="1">
    <citation type="submission" date="2016-10" db="EMBL/GenBank/DDBJ databases">
        <authorList>
            <person name="Varghese N."/>
            <person name="Submissions S."/>
        </authorList>
    </citation>
    <scope>NUCLEOTIDE SEQUENCE [LARGE SCALE GENOMIC DNA]</scope>
    <source>
        <strain evidence="4">DSM 25811 / CCM 8410 / LMG 26954 / E90</strain>
    </source>
</reference>
<comment type="similarity">
    <text evidence="1">Belongs to the universal stress protein A family.</text>
</comment>
<dbReference type="PRINTS" id="PR01438">
    <property type="entry name" value="UNVRSLSTRESS"/>
</dbReference>
<organism evidence="3 4">
    <name type="scientific">Niabella drilacis (strain DSM 25811 / CCM 8410 / CCUG 62505 / LMG 26954 / E90)</name>
    <dbReference type="NCBI Taxonomy" id="1285928"/>
    <lineage>
        <taxon>Bacteria</taxon>
        <taxon>Pseudomonadati</taxon>
        <taxon>Bacteroidota</taxon>
        <taxon>Chitinophagia</taxon>
        <taxon>Chitinophagales</taxon>
        <taxon>Chitinophagaceae</taxon>
        <taxon>Niabella</taxon>
    </lineage>
</organism>
<feature type="domain" description="UspA" evidence="2">
    <location>
        <begin position="1"/>
        <end position="157"/>
    </location>
</feature>
<dbReference type="Proteomes" id="UP000198757">
    <property type="component" value="Unassembled WGS sequence"/>
</dbReference>
<dbReference type="SUPFAM" id="SSF52402">
    <property type="entry name" value="Adenine nucleotide alpha hydrolases-like"/>
    <property type="match status" value="2"/>
</dbReference>
<dbReference type="CDD" id="cd00293">
    <property type="entry name" value="USP-like"/>
    <property type="match status" value="1"/>
</dbReference>
<dbReference type="RefSeq" id="WP_143019652.1">
    <property type="nucleotide sequence ID" value="NZ_FMZO01000002.1"/>
</dbReference>
<dbReference type="AlphaFoldDB" id="A0A1G6KV46"/>
<evidence type="ECO:0000313" key="3">
    <source>
        <dbReference type="EMBL" id="SDC34813.1"/>
    </source>
</evidence>
<accession>A0A1G6KV46</accession>
<dbReference type="PANTHER" id="PTHR46268">
    <property type="entry name" value="STRESS RESPONSE PROTEIN NHAX"/>
    <property type="match status" value="1"/>
</dbReference>
<dbReference type="Gene3D" id="3.40.50.620">
    <property type="entry name" value="HUPs"/>
    <property type="match status" value="2"/>
</dbReference>
<dbReference type="PANTHER" id="PTHR46268:SF6">
    <property type="entry name" value="UNIVERSAL STRESS PROTEIN UP12"/>
    <property type="match status" value="1"/>
</dbReference>
<sequence length="290" mass="31917">MKKILALTDFSENAEHAIHYAMRFVPFWQTAELALLHVYEPPVLFQADPSGGMGPEGTSGLINYTLMAEQAATLAESSREKLEAFKTELAARYPSVAITARVTEGFLGDMANELSEKEGYELIVMGITGKSGLEKILIGSNAVKAIESLHSPLLIVPPQPANALPDKIALASDLELLTTSGIGQLEQFMNGLPVQELQMVTINKNPADPVNQERISALKAQLHLLNPVAHFVQAPHVENGLEHFVTEHHISLLVFVHHERSFIGQLFHKSISKQIAWNTTIPVLRLKNRL</sequence>
<protein>
    <submittedName>
        <fullName evidence="3">Nucleotide-binding universal stress protein, UspA family</fullName>
    </submittedName>
</protein>
<dbReference type="EMBL" id="FMZO01000002">
    <property type="protein sequence ID" value="SDC34813.1"/>
    <property type="molecule type" value="Genomic_DNA"/>
</dbReference>
<proteinExistence type="inferred from homology"/>
<evidence type="ECO:0000256" key="1">
    <source>
        <dbReference type="ARBA" id="ARBA00008791"/>
    </source>
</evidence>
<dbReference type="InterPro" id="IPR006015">
    <property type="entry name" value="Universal_stress_UspA"/>
</dbReference>
<dbReference type="STRING" id="1285928.SAMN04487894_102112"/>
<dbReference type="InterPro" id="IPR006016">
    <property type="entry name" value="UspA"/>
</dbReference>
<evidence type="ECO:0000259" key="2">
    <source>
        <dbReference type="Pfam" id="PF00582"/>
    </source>
</evidence>